<organism evidence="1 2">
    <name type="scientific">Spirosoma fluviale</name>
    <dbReference type="NCBI Taxonomy" id="1597977"/>
    <lineage>
        <taxon>Bacteria</taxon>
        <taxon>Pseudomonadati</taxon>
        <taxon>Bacteroidota</taxon>
        <taxon>Cytophagia</taxon>
        <taxon>Cytophagales</taxon>
        <taxon>Cytophagaceae</taxon>
        <taxon>Spirosoma</taxon>
    </lineage>
</organism>
<evidence type="ECO:0000313" key="2">
    <source>
        <dbReference type="Proteomes" id="UP000219452"/>
    </source>
</evidence>
<accession>A0A286FCN0</accession>
<sequence>MKGKYLTAEDDAKRDKALDSVIYDVTDFTSKATGTPASVVKLVREWITTDKDDLED</sequence>
<dbReference type="EMBL" id="OCNH01000001">
    <property type="protein sequence ID" value="SOD80953.1"/>
    <property type="molecule type" value="Genomic_DNA"/>
</dbReference>
<gene>
    <name evidence="1" type="ORF">SAMN06269250_1623</name>
</gene>
<protein>
    <submittedName>
        <fullName evidence="1">Uncharacterized protein</fullName>
    </submittedName>
</protein>
<dbReference type="RefSeq" id="WP_179830137.1">
    <property type="nucleotide sequence ID" value="NZ_OCNH01000001.1"/>
</dbReference>
<dbReference type="AlphaFoldDB" id="A0A286FCN0"/>
<proteinExistence type="predicted"/>
<name>A0A286FCN0_9BACT</name>
<keyword evidence="2" id="KW-1185">Reference proteome</keyword>
<evidence type="ECO:0000313" key="1">
    <source>
        <dbReference type="EMBL" id="SOD80953.1"/>
    </source>
</evidence>
<reference evidence="2" key="1">
    <citation type="submission" date="2017-09" db="EMBL/GenBank/DDBJ databases">
        <authorList>
            <person name="Varghese N."/>
            <person name="Submissions S."/>
        </authorList>
    </citation>
    <scope>NUCLEOTIDE SEQUENCE [LARGE SCALE GENOMIC DNA]</scope>
    <source>
        <strain evidence="2">DSM 29961</strain>
    </source>
</reference>
<dbReference type="Proteomes" id="UP000219452">
    <property type="component" value="Unassembled WGS sequence"/>
</dbReference>